<dbReference type="InterPro" id="IPR041535">
    <property type="entry name" value="VbhA"/>
</dbReference>
<gene>
    <name evidence="3" type="ORF">FHR83_007720</name>
</gene>
<sequence length="195" mass="22114">MATVHDVASAIVQRLGGMTAMKLEKLVYYCQGWHLARHHRTLFGEPIEAWRQGPVVRDLYDHHRRRYTISSWPWGDDDALTPAERATVQWVTTEYGRFSAVELSRMTHHELPWKAARGALPDHAPSSEHLSIELMKSYFGRQIADTETAVALATANAALEGMEFDADWQDHLREVASGTMTADELIAAEIARFRE</sequence>
<dbReference type="EMBL" id="JACHXF010000022">
    <property type="protein sequence ID" value="MBB3100002.1"/>
    <property type="molecule type" value="Genomic_DNA"/>
</dbReference>
<reference evidence="3 4" key="1">
    <citation type="submission" date="2020-08" db="EMBL/GenBank/DDBJ databases">
        <title>Genomic Encyclopedia of Type Strains, Phase III (KMG-III): the genomes of soil and plant-associated and newly described type strains.</title>
        <authorList>
            <person name="Whitman W."/>
        </authorList>
    </citation>
    <scope>NUCLEOTIDE SEQUENCE [LARGE SCALE GENOMIC DNA]</scope>
    <source>
        <strain evidence="3 4">CECT 3287</strain>
    </source>
</reference>
<comment type="caution">
    <text evidence="3">The sequence shown here is derived from an EMBL/GenBank/DDBJ whole genome shotgun (WGS) entry which is preliminary data.</text>
</comment>
<dbReference type="Proteomes" id="UP000590749">
    <property type="component" value="Unassembled WGS sequence"/>
</dbReference>
<feature type="domain" description="Antitoxin SocA-like Panacea" evidence="1">
    <location>
        <begin position="23"/>
        <end position="114"/>
    </location>
</feature>
<dbReference type="InterPro" id="IPR043038">
    <property type="entry name" value="VbhA_sf"/>
</dbReference>
<proteinExistence type="predicted"/>
<dbReference type="InterPro" id="IPR025272">
    <property type="entry name" value="SocA_Panacea"/>
</dbReference>
<protein>
    <submittedName>
        <fullName evidence="3">Putative phage-associated protein</fullName>
    </submittedName>
</protein>
<evidence type="ECO:0000313" key="3">
    <source>
        <dbReference type="EMBL" id="MBB3100002.1"/>
    </source>
</evidence>
<dbReference type="RefSeq" id="WP_183226071.1">
    <property type="nucleotide sequence ID" value="NZ_BMPW01000012.1"/>
</dbReference>
<name>A0A7W5FIX4_9ACTN</name>
<keyword evidence="4" id="KW-1185">Reference proteome</keyword>
<evidence type="ECO:0000259" key="2">
    <source>
        <dbReference type="Pfam" id="PF18495"/>
    </source>
</evidence>
<accession>A0A7W5FIX4</accession>
<evidence type="ECO:0000259" key="1">
    <source>
        <dbReference type="Pfam" id="PF13274"/>
    </source>
</evidence>
<dbReference type="AlphaFoldDB" id="A0A7W5FIX4"/>
<dbReference type="Pfam" id="PF18495">
    <property type="entry name" value="VbhA"/>
    <property type="match status" value="1"/>
</dbReference>
<evidence type="ECO:0000313" key="4">
    <source>
        <dbReference type="Proteomes" id="UP000590749"/>
    </source>
</evidence>
<organism evidence="3 4">
    <name type="scientific">Actinoplanes campanulatus</name>
    <dbReference type="NCBI Taxonomy" id="113559"/>
    <lineage>
        <taxon>Bacteria</taxon>
        <taxon>Bacillati</taxon>
        <taxon>Actinomycetota</taxon>
        <taxon>Actinomycetes</taxon>
        <taxon>Micromonosporales</taxon>
        <taxon>Micromonosporaceae</taxon>
        <taxon>Actinoplanes</taxon>
    </lineage>
</organism>
<feature type="domain" description="Antitoxin VbhA" evidence="2">
    <location>
        <begin position="149"/>
        <end position="192"/>
    </location>
</feature>
<dbReference type="Pfam" id="PF13274">
    <property type="entry name" value="SocA_Panacea"/>
    <property type="match status" value="1"/>
</dbReference>
<dbReference type="Gene3D" id="1.10.8.1050">
    <property type="entry name" value="Antitoxin VbhA-like"/>
    <property type="match status" value="1"/>
</dbReference>